<dbReference type="GO" id="GO:0008270">
    <property type="term" value="F:zinc ion binding"/>
    <property type="evidence" value="ECO:0007669"/>
    <property type="project" value="UniProtKB-KW"/>
</dbReference>
<reference evidence="9 10" key="1">
    <citation type="journal article" date="2018" name="PLoS Pathog.">
        <title>Evolution of structural diversity of trichothecenes, a family of toxins produced by plant pathogenic and entomopathogenic fungi.</title>
        <authorList>
            <person name="Proctor R.H."/>
            <person name="McCormick S.P."/>
            <person name="Kim H.S."/>
            <person name="Cardoza R.E."/>
            <person name="Stanley A.M."/>
            <person name="Lindo L."/>
            <person name="Kelly A."/>
            <person name="Brown D.W."/>
            <person name="Lee T."/>
            <person name="Vaughan M.M."/>
            <person name="Alexander N.J."/>
            <person name="Busman M."/>
            <person name="Gutierrez S."/>
        </authorList>
    </citation>
    <scope>NUCLEOTIDE SEQUENCE [LARGE SCALE GENOMIC DNA]</scope>
    <source>
        <strain evidence="9 10">IBT 40837</strain>
    </source>
</reference>
<feature type="compositionally biased region" description="Basic and acidic residues" evidence="6">
    <location>
        <begin position="529"/>
        <end position="547"/>
    </location>
</feature>
<organism evidence="9 10">
    <name type="scientific">Trichoderma arundinaceum</name>
    <dbReference type="NCBI Taxonomy" id="490622"/>
    <lineage>
        <taxon>Eukaryota</taxon>
        <taxon>Fungi</taxon>
        <taxon>Dikarya</taxon>
        <taxon>Ascomycota</taxon>
        <taxon>Pezizomycotina</taxon>
        <taxon>Sordariomycetes</taxon>
        <taxon>Hypocreomycetidae</taxon>
        <taxon>Hypocreales</taxon>
        <taxon>Hypocreaceae</taxon>
        <taxon>Trichoderma</taxon>
    </lineage>
</organism>
<dbReference type="PROSITE" id="PS01357">
    <property type="entry name" value="ZF_ZZ_1"/>
    <property type="match status" value="1"/>
</dbReference>
<dbReference type="Proteomes" id="UP000266272">
    <property type="component" value="Unassembled WGS sequence"/>
</dbReference>
<keyword evidence="3" id="KW-0862">Zinc</keyword>
<dbReference type="InterPro" id="IPR018247">
    <property type="entry name" value="EF_Hand_1_Ca_BS"/>
</dbReference>
<evidence type="ECO:0000256" key="3">
    <source>
        <dbReference type="ARBA" id="ARBA00022833"/>
    </source>
</evidence>
<feature type="compositionally biased region" description="Low complexity" evidence="6">
    <location>
        <begin position="838"/>
        <end position="851"/>
    </location>
</feature>
<dbReference type="PANTHER" id="PTHR20930:SF0">
    <property type="entry name" value="PROTEIN ILRUN"/>
    <property type="match status" value="1"/>
</dbReference>
<evidence type="ECO:0000259" key="8">
    <source>
        <dbReference type="PROSITE" id="PS50222"/>
    </source>
</evidence>
<keyword evidence="4" id="KW-0106">Calcium</keyword>
<feature type="compositionally biased region" description="Basic residues" evidence="6">
    <location>
        <begin position="55"/>
        <end position="68"/>
    </location>
</feature>
<dbReference type="SMART" id="SM00291">
    <property type="entry name" value="ZnF_ZZ"/>
    <property type="match status" value="1"/>
</dbReference>
<proteinExistence type="predicted"/>
<evidence type="ECO:0000313" key="10">
    <source>
        <dbReference type="Proteomes" id="UP000266272"/>
    </source>
</evidence>
<evidence type="ECO:0000256" key="6">
    <source>
        <dbReference type="SAM" id="MobiDB-lite"/>
    </source>
</evidence>
<keyword evidence="1" id="KW-0479">Metal-binding</keyword>
<evidence type="ECO:0000259" key="7">
    <source>
        <dbReference type="PROSITE" id="PS50135"/>
    </source>
</evidence>
<dbReference type="PANTHER" id="PTHR20930">
    <property type="entry name" value="OVARIAN CARCINOMA ANTIGEN CA125-RELATED"/>
    <property type="match status" value="1"/>
</dbReference>
<name>A0A395NRS8_TRIAR</name>
<dbReference type="SUPFAM" id="SSF57850">
    <property type="entry name" value="RING/U-box"/>
    <property type="match status" value="1"/>
</dbReference>
<dbReference type="PROSITE" id="PS50222">
    <property type="entry name" value="EF_HAND_2"/>
    <property type="match status" value="1"/>
</dbReference>
<feature type="region of interest" description="Disordered" evidence="6">
    <location>
        <begin position="40"/>
        <end position="102"/>
    </location>
</feature>
<dbReference type="PROSITE" id="PS00018">
    <property type="entry name" value="EF_HAND_1"/>
    <property type="match status" value="1"/>
</dbReference>
<feature type="region of interest" description="Disordered" evidence="6">
    <location>
        <begin position="499"/>
        <end position="552"/>
    </location>
</feature>
<feature type="domain" description="EF-hand" evidence="8">
    <location>
        <begin position="323"/>
        <end position="358"/>
    </location>
</feature>
<dbReference type="OrthoDB" id="2122982at2759"/>
<feature type="compositionally biased region" description="Basic and acidic residues" evidence="6">
    <location>
        <begin position="649"/>
        <end position="661"/>
    </location>
</feature>
<dbReference type="STRING" id="490622.A0A395NRS8"/>
<comment type="caution">
    <text evidence="9">The sequence shown here is derived from an EMBL/GenBank/DDBJ whole genome shotgun (WGS) entry which is preliminary data.</text>
</comment>
<dbReference type="PROSITE" id="PS50135">
    <property type="entry name" value="ZF_ZZ_2"/>
    <property type="match status" value="1"/>
</dbReference>
<gene>
    <name evidence="9" type="ORF">TARUN_3517</name>
</gene>
<evidence type="ECO:0000256" key="5">
    <source>
        <dbReference type="PROSITE-ProRule" id="PRU00228"/>
    </source>
</evidence>
<evidence type="ECO:0000256" key="2">
    <source>
        <dbReference type="ARBA" id="ARBA00022771"/>
    </source>
</evidence>
<dbReference type="InterPro" id="IPR002048">
    <property type="entry name" value="EF_hand_dom"/>
</dbReference>
<dbReference type="SUPFAM" id="SSF47473">
    <property type="entry name" value="EF-hand"/>
    <property type="match status" value="1"/>
</dbReference>
<dbReference type="EMBL" id="PXOA01000196">
    <property type="protein sequence ID" value="RFU78729.1"/>
    <property type="molecule type" value="Genomic_DNA"/>
</dbReference>
<feature type="compositionally biased region" description="Basic and acidic residues" evidence="6">
    <location>
        <begin position="791"/>
        <end position="804"/>
    </location>
</feature>
<accession>A0A395NRS8</accession>
<dbReference type="Gene3D" id="3.30.60.90">
    <property type="match status" value="1"/>
</dbReference>
<feature type="domain" description="ZZ-type" evidence="7">
    <location>
        <begin position="151"/>
        <end position="203"/>
    </location>
</feature>
<evidence type="ECO:0000256" key="4">
    <source>
        <dbReference type="ARBA" id="ARBA00022837"/>
    </source>
</evidence>
<keyword evidence="2 5" id="KW-0863">Zinc-finger</keyword>
<feature type="compositionally biased region" description="Basic and acidic residues" evidence="6">
    <location>
        <begin position="857"/>
        <end position="867"/>
    </location>
</feature>
<dbReference type="InterPro" id="IPR000433">
    <property type="entry name" value="Znf_ZZ"/>
</dbReference>
<dbReference type="Pfam" id="PF00569">
    <property type="entry name" value="ZZ"/>
    <property type="match status" value="1"/>
</dbReference>
<dbReference type="CDD" id="cd02340">
    <property type="entry name" value="ZZ_NBR1_like"/>
    <property type="match status" value="1"/>
</dbReference>
<sequence>MWLSTPSAESITRPRIAVALVSAIATASIGYYAYQSRINTTPAAVPPGGGLHRSNAIRRSRRRSRGHRPSSSSSSSDVPGDENAENAENAENHDVQAAQPVGDGETVVEANNDEWWNDPNNYPPQQRAGHNIVSLLFRVSEDNAKRNGCVHRGCQCNSCGMVPIRGVRYRCANCADFDLCETCESQGVHIKTHIFYKIRIPAPPFGPRQMQPVWYTGDPDSCRRNLPRPLITKLSRDTGFERPELEAFWEQWTFMANTEWRDDPSDLGIAMDRKTFERCLVPTGGSRHASPNLIHDRMFAFYDDNKDDLIGFSEFLRGLSYRKRKDKLKKVFDGYDLDGDGFVDRRDFLRMFRAYYVLYKQMHKDILDGLEDQLLASSEAQQLVASRQPLSSLFGREGRVPTADGPLAFDGKRYSPDGHVEVEVGMEDAVVSDTSDTADRDEILTSLFAYDTDPYSRRRMPPTDDVDTNWRTVRTLTANDVDRSYFLALMHPPAALDELPATVTGNNEPDDNATDETSDGGETDDKDGDEDHDHDHPRYSESQRRDSFSSVFRTGRIPTESEIRASYVAHYRQHGPRMTRRRQDLARRHLHERWKRRHFYLDEEEGGEAPSQWEDEEDILETSGVMGESSKAASPHRASTHSRSSSKVRFAEDMNDIDTRSDSSTSFTSQPEHWAGLGIPVAEKDAGKEILYQVTQQAFNELLDIIFKRAEDLAVQAAATKALRVKYKDAIDAVSLTDEKTDISNGQQDDVPIYTEASPRNKTLEELLEESGYMLDQQEPRNAVEISIVEEILRDEQPGERSSDPAESESESESEAEAEPEPEDEYRDPTLPQFRPNSDTSVSSASLPSPSSKHKAKEPSKDGEKADTNGSSFKKLFSEPSLKSLRRWKKLNIAEQQAAERGGWGRLNFAEFEEIYKNQEHQGNRLDYLGSWIDFCIP</sequence>
<feature type="region of interest" description="Disordered" evidence="6">
    <location>
        <begin position="624"/>
        <end position="671"/>
    </location>
</feature>
<feature type="compositionally biased region" description="Acidic residues" evidence="6">
    <location>
        <begin position="806"/>
        <end position="826"/>
    </location>
</feature>
<feature type="compositionally biased region" description="Acidic residues" evidence="6">
    <location>
        <begin position="508"/>
        <end position="528"/>
    </location>
</feature>
<feature type="region of interest" description="Disordered" evidence="6">
    <location>
        <begin position="791"/>
        <end position="876"/>
    </location>
</feature>
<dbReference type="GO" id="GO:0005509">
    <property type="term" value="F:calcium ion binding"/>
    <property type="evidence" value="ECO:0007669"/>
    <property type="project" value="InterPro"/>
</dbReference>
<dbReference type="CDD" id="cd00051">
    <property type="entry name" value="EFh"/>
    <property type="match status" value="1"/>
</dbReference>
<dbReference type="SMART" id="SM00054">
    <property type="entry name" value="EFh"/>
    <property type="match status" value="2"/>
</dbReference>
<dbReference type="Gene3D" id="1.10.238.10">
    <property type="entry name" value="EF-hand"/>
    <property type="match status" value="1"/>
</dbReference>
<protein>
    <submittedName>
        <fullName evidence="9">Ef hand domain-containing</fullName>
    </submittedName>
</protein>
<evidence type="ECO:0000256" key="1">
    <source>
        <dbReference type="ARBA" id="ARBA00022723"/>
    </source>
</evidence>
<dbReference type="InterPro" id="IPR043145">
    <property type="entry name" value="Znf_ZZ_sf"/>
</dbReference>
<dbReference type="AlphaFoldDB" id="A0A395NRS8"/>
<dbReference type="InterPro" id="IPR011992">
    <property type="entry name" value="EF-hand-dom_pair"/>
</dbReference>
<keyword evidence="10" id="KW-1185">Reference proteome</keyword>
<evidence type="ECO:0000313" key="9">
    <source>
        <dbReference type="EMBL" id="RFU78729.1"/>
    </source>
</evidence>